<evidence type="ECO:0000313" key="3">
    <source>
        <dbReference type="Proteomes" id="UP000053732"/>
    </source>
</evidence>
<dbReference type="InterPro" id="IPR045518">
    <property type="entry name" value="2EXR"/>
</dbReference>
<dbReference type="EMBL" id="HG793147">
    <property type="protein sequence ID" value="CRL25288.1"/>
    <property type="molecule type" value="Genomic_DNA"/>
</dbReference>
<gene>
    <name evidence="2" type="ORF">PCAMFM013_S014g000184</name>
</gene>
<evidence type="ECO:0000313" key="2">
    <source>
        <dbReference type="EMBL" id="CRL25288.1"/>
    </source>
</evidence>
<dbReference type="PANTHER" id="PTHR35910:SF1">
    <property type="entry name" value="2EXR DOMAIN-CONTAINING PROTEIN"/>
    <property type="match status" value="1"/>
</dbReference>
<sequence length="288" mass="32856">MSTSDLAVSAAGTQTFHPFPRLPPELRLQIWRDALPEKDSPAFTPYQSSGWTLVPASEAMHANNPRQIVEWKFHPESLDKIRVKIPLANVNYEARHVAIEWARKQGIEVIFHGYRECVVFLRPFDPMRDVIWISEDAFEIFTNSCWGVHPSHGPPASHVSHPCKVGQFALPESVVVDGDSLHSLYSAIVTFDGDVVMYIVAGEKPNPTAMFVDHTKVQPRWELCDAQEGEAFVWDRNNKRFEAKGGPRILQYDSYQRVLAVSKVIGEWMIEFMRDIDFEIRAVRAIRV</sequence>
<dbReference type="STRING" id="1429867.A0A0G4PG39"/>
<dbReference type="AlphaFoldDB" id="A0A0G4PG39"/>
<reference evidence="2 3" key="1">
    <citation type="journal article" date="2014" name="Nat. Commun.">
        <title>Multiple recent horizontal transfers of a large genomic region in cheese making fungi.</title>
        <authorList>
            <person name="Cheeseman K."/>
            <person name="Ropars J."/>
            <person name="Renault P."/>
            <person name="Dupont J."/>
            <person name="Gouzy J."/>
            <person name="Branca A."/>
            <person name="Abraham A.L."/>
            <person name="Ceppi M."/>
            <person name="Conseiller E."/>
            <person name="Debuchy R."/>
            <person name="Malagnac F."/>
            <person name="Goarin A."/>
            <person name="Silar P."/>
            <person name="Lacoste S."/>
            <person name="Sallet E."/>
            <person name="Bensimon A."/>
            <person name="Giraud T."/>
            <person name="Brygoo Y."/>
        </authorList>
    </citation>
    <scope>NUCLEOTIDE SEQUENCE [LARGE SCALE GENOMIC DNA]</scope>
    <source>
        <strain evidence="3">FM 013</strain>
    </source>
</reference>
<keyword evidence="3" id="KW-1185">Reference proteome</keyword>
<protein>
    <submittedName>
        <fullName evidence="2">Str. FM013</fullName>
    </submittedName>
</protein>
<organism evidence="2 3">
    <name type="scientific">Penicillium camemberti (strain FM 013)</name>
    <dbReference type="NCBI Taxonomy" id="1429867"/>
    <lineage>
        <taxon>Eukaryota</taxon>
        <taxon>Fungi</taxon>
        <taxon>Dikarya</taxon>
        <taxon>Ascomycota</taxon>
        <taxon>Pezizomycotina</taxon>
        <taxon>Eurotiomycetes</taxon>
        <taxon>Eurotiomycetidae</taxon>
        <taxon>Eurotiales</taxon>
        <taxon>Aspergillaceae</taxon>
        <taxon>Penicillium</taxon>
    </lineage>
</organism>
<dbReference type="Proteomes" id="UP000053732">
    <property type="component" value="Unassembled WGS sequence"/>
</dbReference>
<proteinExistence type="predicted"/>
<evidence type="ECO:0000259" key="1">
    <source>
        <dbReference type="Pfam" id="PF20150"/>
    </source>
</evidence>
<accession>A0A0G4PG39</accession>
<dbReference type="Pfam" id="PF20150">
    <property type="entry name" value="2EXR"/>
    <property type="match status" value="1"/>
</dbReference>
<dbReference type="PANTHER" id="PTHR35910">
    <property type="entry name" value="2EXR DOMAIN-CONTAINING PROTEIN"/>
    <property type="match status" value="1"/>
</dbReference>
<feature type="domain" description="2EXR" evidence="1">
    <location>
        <begin position="16"/>
        <end position="130"/>
    </location>
</feature>
<name>A0A0G4PG39_PENC3</name>